<dbReference type="Proteomes" id="UP000198506">
    <property type="component" value="Unassembled WGS sequence"/>
</dbReference>
<proteinExistence type="predicted"/>
<organism evidence="1 2">
    <name type="scientific">Agrococcus baldri</name>
    <dbReference type="NCBI Taxonomy" id="153730"/>
    <lineage>
        <taxon>Bacteria</taxon>
        <taxon>Bacillati</taxon>
        <taxon>Actinomycetota</taxon>
        <taxon>Actinomycetes</taxon>
        <taxon>Micrococcales</taxon>
        <taxon>Microbacteriaceae</taxon>
        <taxon>Agrococcus</taxon>
    </lineage>
</organism>
<keyword evidence="2" id="KW-1185">Reference proteome</keyword>
<evidence type="ECO:0000313" key="2">
    <source>
        <dbReference type="Proteomes" id="UP000198506"/>
    </source>
</evidence>
<dbReference type="EMBL" id="FOZN01000004">
    <property type="protein sequence ID" value="SFS19118.1"/>
    <property type="molecule type" value="Genomic_DNA"/>
</dbReference>
<protein>
    <submittedName>
        <fullName evidence="1">Uncharacterized protein</fullName>
    </submittedName>
</protein>
<reference evidence="1 2" key="1">
    <citation type="submission" date="2016-10" db="EMBL/GenBank/DDBJ databases">
        <authorList>
            <person name="Varghese N."/>
            <person name="Submissions S."/>
        </authorList>
    </citation>
    <scope>NUCLEOTIDE SEQUENCE [LARGE SCALE GENOMIC DNA]</scope>
    <source>
        <strain evidence="1 2">IAM 15147</strain>
    </source>
</reference>
<evidence type="ECO:0000313" key="1">
    <source>
        <dbReference type="EMBL" id="SFS19118.1"/>
    </source>
</evidence>
<sequence length="52" mass="5204">MPGDSLDGTSIDVKIAHELFESFVGSVGSGTPQAAIYEPSAGGSDAFEDGGE</sequence>
<accession>A0AA94HQ49</accession>
<dbReference type="RefSeq" id="WP_177220400.1">
    <property type="nucleotide sequence ID" value="NZ_FOZN01000004.1"/>
</dbReference>
<comment type="caution">
    <text evidence="1">The sequence shown here is derived from an EMBL/GenBank/DDBJ whole genome shotgun (WGS) entry which is preliminary data.</text>
</comment>
<gene>
    <name evidence="1" type="ORF">SAMN04487783_2829</name>
</gene>
<dbReference type="AlphaFoldDB" id="A0AA94HQ49"/>
<name>A0AA94HQ49_9MICO</name>